<dbReference type="PANTHER" id="PTHR34203:SF15">
    <property type="entry name" value="SLL1173 PROTEIN"/>
    <property type="match status" value="1"/>
</dbReference>
<dbReference type="SUPFAM" id="SSF47336">
    <property type="entry name" value="ACP-like"/>
    <property type="match status" value="1"/>
</dbReference>
<accession>A0A9W6HW32</accession>
<evidence type="ECO:0000256" key="1">
    <source>
        <dbReference type="SAM" id="Coils"/>
    </source>
</evidence>
<evidence type="ECO:0000313" key="4">
    <source>
        <dbReference type="Proteomes" id="UP001143474"/>
    </source>
</evidence>
<dbReference type="EMBL" id="BSEV01000001">
    <property type="protein sequence ID" value="GLK06764.1"/>
    <property type="molecule type" value="Genomic_DNA"/>
</dbReference>
<evidence type="ECO:0000259" key="2">
    <source>
        <dbReference type="PROSITE" id="PS50075"/>
    </source>
</evidence>
<keyword evidence="1" id="KW-0175">Coiled coil</keyword>
<dbReference type="InterPro" id="IPR006342">
    <property type="entry name" value="FkbM_mtfrase"/>
</dbReference>
<dbReference type="InterPro" id="IPR052514">
    <property type="entry name" value="SAM-dependent_MTase"/>
</dbReference>
<reference evidence="3" key="2">
    <citation type="submission" date="2023-01" db="EMBL/GenBank/DDBJ databases">
        <authorList>
            <person name="Sun Q."/>
            <person name="Evtushenko L."/>
        </authorList>
    </citation>
    <scope>NUCLEOTIDE SEQUENCE</scope>
    <source>
        <strain evidence="3">VKM Ac-2007</strain>
    </source>
</reference>
<dbReference type="InterPro" id="IPR036736">
    <property type="entry name" value="ACP-like_sf"/>
</dbReference>
<organism evidence="3 4">
    <name type="scientific">Streptosporangium carneum</name>
    <dbReference type="NCBI Taxonomy" id="47481"/>
    <lineage>
        <taxon>Bacteria</taxon>
        <taxon>Bacillati</taxon>
        <taxon>Actinomycetota</taxon>
        <taxon>Actinomycetes</taxon>
        <taxon>Streptosporangiales</taxon>
        <taxon>Streptosporangiaceae</taxon>
        <taxon>Streptosporangium</taxon>
    </lineage>
</organism>
<dbReference type="PANTHER" id="PTHR34203">
    <property type="entry name" value="METHYLTRANSFERASE, FKBM FAMILY PROTEIN"/>
    <property type="match status" value="1"/>
</dbReference>
<name>A0A9W6HW32_9ACTN</name>
<dbReference type="InterPro" id="IPR009081">
    <property type="entry name" value="PP-bd_ACP"/>
</dbReference>
<feature type="domain" description="Carrier" evidence="2">
    <location>
        <begin position="390"/>
        <end position="466"/>
    </location>
</feature>
<dbReference type="Pfam" id="PF05050">
    <property type="entry name" value="Methyltransf_21"/>
    <property type="match status" value="1"/>
</dbReference>
<reference evidence="3" key="1">
    <citation type="journal article" date="2014" name="Int. J. Syst. Evol. Microbiol.">
        <title>Complete genome sequence of Corynebacterium casei LMG S-19264T (=DSM 44701T), isolated from a smear-ripened cheese.</title>
        <authorList>
            <consortium name="US DOE Joint Genome Institute (JGI-PGF)"/>
            <person name="Walter F."/>
            <person name="Albersmeier A."/>
            <person name="Kalinowski J."/>
            <person name="Ruckert C."/>
        </authorList>
    </citation>
    <scope>NUCLEOTIDE SEQUENCE</scope>
    <source>
        <strain evidence="3">VKM Ac-2007</strain>
    </source>
</reference>
<evidence type="ECO:0000313" key="3">
    <source>
        <dbReference type="EMBL" id="GLK06764.1"/>
    </source>
</evidence>
<dbReference type="Proteomes" id="UP001143474">
    <property type="component" value="Unassembled WGS sequence"/>
</dbReference>
<dbReference type="RefSeq" id="WP_271215361.1">
    <property type="nucleotide sequence ID" value="NZ_BAAAVD010000021.1"/>
</dbReference>
<dbReference type="Gene3D" id="3.40.50.150">
    <property type="entry name" value="Vaccinia Virus protein VP39"/>
    <property type="match status" value="1"/>
</dbReference>
<protein>
    <recommendedName>
        <fullName evidence="2">Carrier domain-containing protein</fullName>
    </recommendedName>
</protein>
<comment type="caution">
    <text evidence="3">The sequence shown here is derived from an EMBL/GenBank/DDBJ whole genome shotgun (WGS) entry which is preliminary data.</text>
</comment>
<keyword evidence="4" id="KW-1185">Reference proteome</keyword>
<dbReference type="PROSITE" id="PS50075">
    <property type="entry name" value="CARRIER"/>
    <property type="match status" value="1"/>
</dbReference>
<dbReference type="SUPFAM" id="SSF56801">
    <property type="entry name" value="Acetyl-CoA synthetase-like"/>
    <property type="match status" value="1"/>
</dbReference>
<feature type="coiled-coil region" evidence="1">
    <location>
        <begin position="2"/>
        <end position="29"/>
    </location>
</feature>
<dbReference type="InterPro" id="IPR029063">
    <property type="entry name" value="SAM-dependent_MTases_sf"/>
</dbReference>
<dbReference type="Gene3D" id="1.10.1200.10">
    <property type="entry name" value="ACP-like"/>
    <property type="match status" value="1"/>
</dbReference>
<dbReference type="NCBIfam" id="TIGR01444">
    <property type="entry name" value="fkbM_fam"/>
    <property type="match status" value="1"/>
</dbReference>
<dbReference type="Pfam" id="PF00550">
    <property type="entry name" value="PP-binding"/>
    <property type="match status" value="1"/>
</dbReference>
<proteinExistence type="predicted"/>
<sequence>MINTASLEIEKLNRDLGELAEECVLVRDRTGDRRVVAVFVVPGEAAPAVLRATALCEEADADGELSLFEPDDDLMIFHRNRREADFIFREVFRDNEYLRNGVRLPDRPTVIDVGANIGGASVLFGKARPDARIFAIEPVPHLCRAIELNARLHDIDVVVIPCAVGDTRRQTVVTYYPKNTAMSGLLADQADREVLKAYLVGHEEAASEAGLDAMVAELLVGESIECSVKTLGQALEGHPIDRVDLLKIDVEKAEWQVLHGINDELWQRIDQVVMEVHDIDGRVADCVSLLESKGFNLLVDRNQDLLNTNMYGVYGRRGPVGPDLSSPPWRRPLSTRRALAGAIRDELAGELADLAVERFQFATALPRDAHGEIDAAALIARLSEGPAEGGPLSEIEEKLASIWRRILKVEDISASDDFFALGGTSLKSVRMVLEVDEVFGENVLPPDQLFGGSRFNEIAAIIRRNMR</sequence>
<gene>
    <name evidence="3" type="ORF">GCM10017600_01690</name>
</gene>
<dbReference type="SUPFAM" id="SSF53335">
    <property type="entry name" value="S-adenosyl-L-methionine-dependent methyltransferases"/>
    <property type="match status" value="1"/>
</dbReference>
<dbReference type="AlphaFoldDB" id="A0A9W6HW32"/>